<reference evidence="1 2" key="1">
    <citation type="submission" date="2020-08" db="EMBL/GenBank/DDBJ databases">
        <title>Genomic Encyclopedia of Archaeal and Bacterial Type Strains, Phase II (KMG-II): from individual species to whole genera.</title>
        <authorList>
            <person name="Goeker M."/>
        </authorList>
    </citation>
    <scope>NUCLEOTIDE SEQUENCE [LARGE SCALE GENOMIC DNA]</scope>
    <source>
        <strain evidence="1 2">DSM 43850</strain>
    </source>
</reference>
<organism evidence="1 2">
    <name type="scientific">Kutzneria viridogrisea</name>
    <dbReference type="NCBI Taxonomy" id="47990"/>
    <lineage>
        <taxon>Bacteria</taxon>
        <taxon>Bacillati</taxon>
        <taxon>Actinomycetota</taxon>
        <taxon>Actinomycetes</taxon>
        <taxon>Pseudonocardiales</taxon>
        <taxon>Pseudonocardiaceae</taxon>
        <taxon>Kutzneria</taxon>
    </lineage>
</organism>
<proteinExistence type="predicted"/>
<comment type="caution">
    <text evidence="1">The sequence shown here is derived from an EMBL/GenBank/DDBJ whole genome shotgun (WGS) entry which is preliminary data.</text>
</comment>
<evidence type="ECO:0000313" key="2">
    <source>
        <dbReference type="Proteomes" id="UP000517916"/>
    </source>
</evidence>
<keyword evidence="2" id="KW-1185">Reference proteome</keyword>
<dbReference type="Proteomes" id="UP000517916">
    <property type="component" value="Unassembled WGS sequence"/>
</dbReference>
<sequence>MSALDDAIARWPELEQLRTWQGWTWEYPRDDRLVGTCGDAGVLRDHLSYGDPDGRTLVCAWMRFADGYRLLGHAGGSLDKVLDVYRAAPAFDELERRP</sequence>
<dbReference type="EMBL" id="JACJID010000001">
    <property type="protein sequence ID" value="MBA8923977.1"/>
    <property type="molecule type" value="Genomic_DNA"/>
</dbReference>
<dbReference type="RefSeq" id="WP_182836492.1">
    <property type="nucleotide sequence ID" value="NZ_BAAABQ010000065.1"/>
</dbReference>
<evidence type="ECO:0000313" key="1">
    <source>
        <dbReference type="EMBL" id="MBA8923977.1"/>
    </source>
</evidence>
<protein>
    <submittedName>
        <fullName evidence="1">Uncharacterized protein</fullName>
    </submittedName>
</protein>
<name>A0ABR6BB89_9PSEU</name>
<accession>A0ABR6BB89</accession>
<gene>
    <name evidence="1" type="ORF">BC739_001174</name>
</gene>